<evidence type="ECO:0000313" key="8">
    <source>
        <dbReference type="EMBL" id="SOY29066.1"/>
    </source>
</evidence>
<evidence type="ECO:0000256" key="2">
    <source>
        <dbReference type="ARBA" id="ARBA00023015"/>
    </source>
</evidence>
<dbReference type="OrthoDB" id="1918609at2"/>
<dbReference type="AlphaFoldDB" id="A0A2K4ZF34"/>
<dbReference type="InterPro" id="IPR036388">
    <property type="entry name" value="WH-like_DNA-bd_sf"/>
</dbReference>
<evidence type="ECO:0000313" key="9">
    <source>
        <dbReference type="Proteomes" id="UP000236311"/>
    </source>
</evidence>
<dbReference type="CDD" id="cd06171">
    <property type="entry name" value="Sigma70_r4"/>
    <property type="match status" value="1"/>
</dbReference>
<dbReference type="RefSeq" id="WP_103239192.1">
    <property type="nucleotide sequence ID" value="NZ_JANJZD010000007.1"/>
</dbReference>
<evidence type="ECO:0000259" key="7">
    <source>
        <dbReference type="Pfam" id="PF08281"/>
    </source>
</evidence>
<dbReference type="InterPro" id="IPR007627">
    <property type="entry name" value="RNA_pol_sigma70_r2"/>
</dbReference>
<dbReference type="SUPFAM" id="SSF88659">
    <property type="entry name" value="Sigma3 and sigma4 domains of RNA polymerase sigma factors"/>
    <property type="match status" value="1"/>
</dbReference>
<keyword evidence="5" id="KW-0804">Transcription</keyword>
<dbReference type="InterPro" id="IPR013249">
    <property type="entry name" value="RNA_pol_sigma70_r4_t2"/>
</dbReference>
<keyword evidence="4" id="KW-0238">DNA-binding</keyword>
<dbReference type="Pfam" id="PF04542">
    <property type="entry name" value="Sigma70_r2"/>
    <property type="match status" value="1"/>
</dbReference>
<dbReference type="EMBL" id="OFSM01000008">
    <property type="protein sequence ID" value="SOY29066.1"/>
    <property type="molecule type" value="Genomic_DNA"/>
</dbReference>
<dbReference type="Gene3D" id="1.10.1740.10">
    <property type="match status" value="1"/>
</dbReference>
<feature type="domain" description="RNA polymerase sigma factor 70 region 4 type 2" evidence="7">
    <location>
        <begin position="140"/>
        <end position="192"/>
    </location>
</feature>
<dbReference type="Gene3D" id="1.10.10.10">
    <property type="entry name" value="Winged helix-like DNA-binding domain superfamily/Winged helix DNA-binding domain"/>
    <property type="match status" value="1"/>
</dbReference>
<evidence type="ECO:0000256" key="3">
    <source>
        <dbReference type="ARBA" id="ARBA00023082"/>
    </source>
</evidence>
<comment type="similarity">
    <text evidence="1">Belongs to the sigma-70 factor family. ECF subfamily.</text>
</comment>
<dbReference type="PANTHER" id="PTHR43133">
    <property type="entry name" value="RNA POLYMERASE ECF-TYPE SIGMA FACTO"/>
    <property type="match status" value="1"/>
</dbReference>
<evidence type="ECO:0000259" key="6">
    <source>
        <dbReference type="Pfam" id="PF04542"/>
    </source>
</evidence>
<keyword evidence="9" id="KW-1185">Reference proteome</keyword>
<dbReference type="GO" id="GO:0006352">
    <property type="term" value="P:DNA-templated transcription initiation"/>
    <property type="evidence" value="ECO:0007669"/>
    <property type="project" value="InterPro"/>
</dbReference>
<evidence type="ECO:0000256" key="5">
    <source>
        <dbReference type="ARBA" id="ARBA00023163"/>
    </source>
</evidence>
<name>A0A2K4ZF34_9FIRM</name>
<dbReference type="GO" id="GO:0016987">
    <property type="term" value="F:sigma factor activity"/>
    <property type="evidence" value="ECO:0007669"/>
    <property type="project" value="UniProtKB-KW"/>
</dbReference>
<dbReference type="InterPro" id="IPR039425">
    <property type="entry name" value="RNA_pol_sigma-70-like"/>
</dbReference>
<dbReference type="InterPro" id="IPR013324">
    <property type="entry name" value="RNA_pol_sigma_r3/r4-like"/>
</dbReference>
<organism evidence="8 9">
    <name type="scientific">Acetatifactor muris</name>
    <dbReference type="NCBI Taxonomy" id="879566"/>
    <lineage>
        <taxon>Bacteria</taxon>
        <taxon>Bacillati</taxon>
        <taxon>Bacillota</taxon>
        <taxon>Clostridia</taxon>
        <taxon>Lachnospirales</taxon>
        <taxon>Lachnospiraceae</taxon>
        <taxon>Acetatifactor</taxon>
    </lineage>
</organism>
<dbReference type="Pfam" id="PF08281">
    <property type="entry name" value="Sigma70_r4_2"/>
    <property type="match status" value="1"/>
</dbReference>
<feature type="domain" description="RNA polymerase sigma-70 region 2" evidence="6">
    <location>
        <begin position="24"/>
        <end position="87"/>
    </location>
</feature>
<gene>
    <name evidence="8" type="primary">sigW_4</name>
    <name evidence="8" type="ORF">AMURIS_01781</name>
</gene>
<dbReference type="InterPro" id="IPR013325">
    <property type="entry name" value="RNA_pol_sigma_r2"/>
</dbReference>
<dbReference type="InterPro" id="IPR014284">
    <property type="entry name" value="RNA_pol_sigma-70_dom"/>
</dbReference>
<keyword evidence="2" id="KW-0805">Transcription regulation</keyword>
<keyword evidence="3" id="KW-0731">Sigma factor</keyword>
<evidence type="ECO:0000256" key="4">
    <source>
        <dbReference type="ARBA" id="ARBA00023125"/>
    </source>
</evidence>
<dbReference type="PANTHER" id="PTHR43133:SF8">
    <property type="entry name" value="RNA POLYMERASE SIGMA FACTOR HI_1459-RELATED"/>
    <property type="match status" value="1"/>
</dbReference>
<reference evidence="8 9" key="1">
    <citation type="submission" date="2018-01" db="EMBL/GenBank/DDBJ databases">
        <authorList>
            <person name="Gaut B.S."/>
            <person name="Morton B.R."/>
            <person name="Clegg M.T."/>
            <person name="Duvall M.R."/>
        </authorList>
    </citation>
    <scope>NUCLEOTIDE SEQUENCE [LARGE SCALE GENOMIC DNA]</scope>
    <source>
        <strain evidence="8">GP69</strain>
    </source>
</reference>
<sequence length="203" mass="24013">MDERHWIHAIQKGDKKYLQDIAGKYYDDIFRFCAFQTGSREDAYDLAQETFLRFIRYVEGYRDRNLKGYLLTIAMNVCRNYLKEKGREAERFFCGHVPGDDDFGREGERRPATDALCEWSQDLPEQSCPERQVIEADVHHRLMRALAQLPEIQREAILLHYLYELKYREIGHLTGVSVSTVKSRVKQGMEKLQNLLRKEDFLD</sequence>
<proteinExistence type="inferred from homology"/>
<protein>
    <submittedName>
        <fullName evidence="8">ECF RNA polymerase sigma factor SigW</fullName>
    </submittedName>
</protein>
<dbReference type="NCBIfam" id="TIGR02937">
    <property type="entry name" value="sigma70-ECF"/>
    <property type="match status" value="1"/>
</dbReference>
<dbReference type="SUPFAM" id="SSF88946">
    <property type="entry name" value="Sigma2 domain of RNA polymerase sigma factors"/>
    <property type="match status" value="1"/>
</dbReference>
<accession>A0A2K4ZF34</accession>
<dbReference type="Proteomes" id="UP000236311">
    <property type="component" value="Unassembled WGS sequence"/>
</dbReference>
<dbReference type="GO" id="GO:0003677">
    <property type="term" value="F:DNA binding"/>
    <property type="evidence" value="ECO:0007669"/>
    <property type="project" value="UniProtKB-KW"/>
</dbReference>
<evidence type="ECO:0000256" key="1">
    <source>
        <dbReference type="ARBA" id="ARBA00010641"/>
    </source>
</evidence>